<dbReference type="PANTHER" id="PTHR10217">
    <property type="entry name" value="VOLTAGE AND LIGAND GATED POTASSIUM CHANNEL"/>
    <property type="match status" value="1"/>
</dbReference>
<feature type="compositionally biased region" description="Polar residues" evidence="1">
    <location>
        <begin position="401"/>
        <end position="414"/>
    </location>
</feature>
<keyword evidence="2" id="KW-0812">Transmembrane</keyword>
<dbReference type="PRINTS" id="PR01463">
    <property type="entry name" value="EAGCHANLFMLY"/>
</dbReference>
<dbReference type="InterPro" id="IPR003938">
    <property type="entry name" value="K_chnl_volt-dep_EAG/ELK/ERG"/>
</dbReference>
<dbReference type="PANTHER" id="PTHR10217:SF637">
    <property type="entry name" value="EAG-LIKE K[+] CHANNEL, ISOFORM A"/>
    <property type="match status" value="1"/>
</dbReference>
<keyword evidence="5" id="KW-1185">Reference proteome</keyword>
<gene>
    <name evidence="4" type="ORF">EG68_02837</name>
</gene>
<dbReference type="GO" id="GO:0005886">
    <property type="term" value="C:plasma membrane"/>
    <property type="evidence" value="ECO:0007669"/>
    <property type="project" value="TreeGrafter"/>
</dbReference>
<dbReference type="GO" id="GO:0042391">
    <property type="term" value="P:regulation of membrane potential"/>
    <property type="evidence" value="ECO:0007669"/>
    <property type="project" value="TreeGrafter"/>
</dbReference>
<dbReference type="InterPro" id="IPR035965">
    <property type="entry name" value="PAS-like_dom_sf"/>
</dbReference>
<feature type="transmembrane region" description="Helical" evidence="2">
    <location>
        <begin position="638"/>
        <end position="657"/>
    </location>
</feature>
<dbReference type="InterPro" id="IPR000014">
    <property type="entry name" value="PAS"/>
</dbReference>
<feature type="transmembrane region" description="Helical" evidence="2">
    <location>
        <begin position="565"/>
        <end position="583"/>
    </location>
</feature>
<protein>
    <recommendedName>
        <fullName evidence="3">PAS domain-containing protein</fullName>
    </recommendedName>
</protein>
<evidence type="ECO:0000256" key="2">
    <source>
        <dbReference type="SAM" id="Phobius"/>
    </source>
</evidence>
<keyword evidence="2" id="KW-0472">Membrane</keyword>
<feature type="region of interest" description="Disordered" evidence="1">
    <location>
        <begin position="214"/>
        <end position="234"/>
    </location>
</feature>
<dbReference type="SUPFAM" id="SSF55785">
    <property type="entry name" value="PYP-like sensor domain (PAS domain)"/>
    <property type="match status" value="1"/>
</dbReference>
<evidence type="ECO:0000259" key="3">
    <source>
        <dbReference type="Pfam" id="PF13426"/>
    </source>
</evidence>
<organism evidence="4 5">
    <name type="scientific">Paragonimus skrjabini miyazakii</name>
    <dbReference type="NCBI Taxonomy" id="59628"/>
    <lineage>
        <taxon>Eukaryota</taxon>
        <taxon>Metazoa</taxon>
        <taxon>Spiralia</taxon>
        <taxon>Lophotrochozoa</taxon>
        <taxon>Platyhelminthes</taxon>
        <taxon>Trematoda</taxon>
        <taxon>Digenea</taxon>
        <taxon>Plagiorchiida</taxon>
        <taxon>Troglotremata</taxon>
        <taxon>Troglotrematidae</taxon>
        <taxon>Paragonimus</taxon>
    </lineage>
</organism>
<feature type="compositionally biased region" description="Polar residues" evidence="1">
    <location>
        <begin position="453"/>
        <end position="465"/>
    </location>
</feature>
<feature type="region of interest" description="Disordered" evidence="1">
    <location>
        <begin position="452"/>
        <end position="500"/>
    </location>
</feature>
<feature type="transmembrane region" description="Helical" evidence="2">
    <location>
        <begin position="595"/>
        <end position="618"/>
    </location>
</feature>
<dbReference type="InterPro" id="IPR050818">
    <property type="entry name" value="KCNH_animal-type"/>
</dbReference>
<accession>A0A8S9YZD9</accession>
<keyword evidence="2" id="KW-1133">Transmembrane helix</keyword>
<evidence type="ECO:0000313" key="4">
    <source>
        <dbReference type="EMBL" id="KAF7259992.1"/>
    </source>
</evidence>
<feature type="domain" description="PAS" evidence="3">
    <location>
        <begin position="9"/>
        <end position="69"/>
    </location>
</feature>
<feature type="compositionally biased region" description="Low complexity" evidence="1">
    <location>
        <begin position="214"/>
        <end position="229"/>
    </location>
</feature>
<evidence type="ECO:0000313" key="5">
    <source>
        <dbReference type="Proteomes" id="UP000822476"/>
    </source>
</evidence>
<dbReference type="Gene3D" id="3.30.450.20">
    <property type="entry name" value="PAS domain"/>
    <property type="match status" value="1"/>
</dbReference>
<comment type="caution">
    <text evidence="4">The sequence shown here is derived from an EMBL/GenBank/DDBJ whole genome shotgun (WGS) entry which is preliminary data.</text>
</comment>
<dbReference type="EMBL" id="JTDE01000940">
    <property type="protein sequence ID" value="KAF7259992.1"/>
    <property type="molecule type" value="Genomic_DNA"/>
</dbReference>
<proteinExistence type="predicted"/>
<dbReference type="OrthoDB" id="447251at2759"/>
<name>A0A8S9YZD9_9TREM</name>
<reference evidence="4" key="1">
    <citation type="submission" date="2019-07" db="EMBL/GenBank/DDBJ databases">
        <title>Annotation for the trematode Paragonimus miyazaki's.</title>
        <authorList>
            <person name="Choi Y.-J."/>
        </authorList>
    </citation>
    <scope>NUCLEOTIDE SEQUENCE</scope>
    <source>
        <strain evidence="4">Japan</strain>
    </source>
</reference>
<dbReference type="Pfam" id="PF13426">
    <property type="entry name" value="PAS_9"/>
    <property type="match status" value="1"/>
</dbReference>
<dbReference type="GO" id="GO:0005249">
    <property type="term" value="F:voltage-gated potassium channel activity"/>
    <property type="evidence" value="ECO:0007669"/>
    <property type="project" value="InterPro"/>
</dbReference>
<feature type="region of interest" description="Disordered" evidence="1">
    <location>
        <begin position="400"/>
        <end position="427"/>
    </location>
</feature>
<sequence>MSRSSVCHFLWGPNTRSKDRIDVLQAFRKQTQLNKQMTLYRRTGDPFWCELTITPIKNERGRVVLFLCVYKQLLSPGSIPIHPIKLTHSACQLTNLCTHKTDVHLSSQKSSTSLNPATASVKLTHGNFGERTINSAVNTSAEHPSTSLDHVWLEVAQRRRSSVSLVAHGSTFVQANSFRDTSFLTLPEPDKRTASSGWLYQPSSPMGWIINQTTTSSSPTITHTPTGHIVGPRERNQTGQMEHAVIKRYAAEYKCQPFMSGSDCLSEQLKSDLVTDSSISEINSALLPEHIDGSTPNFYLDQDPPSEIYCEATPTMRTNDRRLKCSTASLKDTKCIVHDTSQSMFLTKLARPFLCKKPKLKNKFNRIQNNQTDSGGELEPNQLIKTKDHHEQENQVDALEGNNNNYVGSTSFSGPSGEPFSRLSQPNVQNEQLIVSETPTCAYFSTEDDSCTLYPTHSTVQPSVKQTRRKRAPRVQKRNKSQRFRNRSDSDSPDPSGYNFERRKSYALLHNIPLKMKHKNKSKRINQQLKNLSGKKVPEYKMQQFNNPKSVFLHYGLFRIVWDRILLLFTFYIAFVVPYNVAFGRPSSLIETRRIIFDLLVELLLIVDVILNFNTTYVNKNGQLVHKRRQLAANYVRGWFLLDGLAALPVDLVLLLVHSVQSARSHLATDTSLVSLHRSTTELIVNSSRVIPAETDEGILGWNTVGRVVNAHKIDILLIMKMAKN</sequence>
<feature type="compositionally biased region" description="Basic residues" evidence="1">
    <location>
        <begin position="466"/>
        <end position="485"/>
    </location>
</feature>
<dbReference type="Proteomes" id="UP000822476">
    <property type="component" value="Unassembled WGS sequence"/>
</dbReference>
<dbReference type="AlphaFoldDB" id="A0A8S9YZD9"/>
<dbReference type="SUPFAM" id="SSF81324">
    <property type="entry name" value="Voltage-gated potassium channels"/>
    <property type="match status" value="1"/>
</dbReference>
<evidence type="ECO:0000256" key="1">
    <source>
        <dbReference type="SAM" id="MobiDB-lite"/>
    </source>
</evidence>